<keyword evidence="3" id="KW-0378">Hydrolase</keyword>
<feature type="domain" description="AB hydrolase-1" evidence="2">
    <location>
        <begin position="75"/>
        <end position="331"/>
    </location>
</feature>
<reference evidence="3 4" key="1">
    <citation type="submission" date="2021-03" db="EMBL/GenBank/DDBJ databases">
        <authorList>
            <person name="Shang D.-D."/>
            <person name="Du Z.-J."/>
            <person name="Chen G.-J."/>
        </authorList>
    </citation>
    <scope>NUCLEOTIDE SEQUENCE [LARGE SCALE GENOMIC DNA]</scope>
    <source>
        <strain evidence="3 4">F1192</strain>
    </source>
</reference>
<organism evidence="3 4">
    <name type="scientific">Psychrobacter coccoides</name>
    <dbReference type="NCBI Taxonomy" id="2818440"/>
    <lineage>
        <taxon>Bacteria</taxon>
        <taxon>Pseudomonadati</taxon>
        <taxon>Pseudomonadota</taxon>
        <taxon>Gammaproteobacteria</taxon>
        <taxon>Moraxellales</taxon>
        <taxon>Moraxellaceae</taxon>
        <taxon>Psychrobacter</taxon>
    </lineage>
</organism>
<accession>A0ABS3NNY7</accession>
<dbReference type="InterPro" id="IPR029058">
    <property type="entry name" value="AB_hydrolase_fold"/>
</dbReference>
<evidence type="ECO:0000313" key="3">
    <source>
        <dbReference type="EMBL" id="MBO1531116.1"/>
    </source>
</evidence>
<dbReference type="SUPFAM" id="SSF53474">
    <property type="entry name" value="alpha/beta-Hydrolases"/>
    <property type="match status" value="1"/>
</dbReference>
<feature type="compositionally biased region" description="Polar residues" evidence="1">
    <location>
        <begin position="1"/>
        <end position="17"/>
    </location>
</feature>
<name>A0ABS3NNY7_9GAMM</name>
<keyword evidence="4" id="KW-1185">Reference proteome</keyword>
<dbReference type="Pfam" id="PF00561">
    <property type="entry name" value="Abhydrolase_1"/>
    <property type="match status" value="1"/>
</dbReference>
<gene>
    <name evidence="3" type="ORF">J3492_07785</name>
</gene>
<dbReference type="EMBL" id="JAGBKM010000012">
    <property type="protein sequence ID" value="MBO1531116.1"/>
    <property type="molecule type" value="Genomic_DNA"/>
</dbReference>
<dbReference type="Proteomes" id="UP000664554">
    <property type="component" value="Unassembled WGS sequence"/>
</dbReference>
<dbReference type="Gene3D" id="3.40.50.1820">
    <property type="entry name" value="alpha/beta hydrolase"/>
    <property type="match status" value="1"/>
</dbReference>
<evidence type="ECO:0000259" key="2">
    <source>
        <dbReference type="Pfam" id="PF00561"/>
    </source>
</evidence>
<evidence type="ECO:0000313" key="4">
    <source>
        <dbReference type="Proteomes" id="UP000664554"/>
    </source>
</evidence>
<dbReference type="GO" id="GO:0016787">
    <property type="term" value="F:hydrolase activity"/>
    <property type="evidence" value="ECO:0007669"/>
    <property type="project" value="UniProtKB-KW"/>
</dbReference>
<feature type="region of interest" description="Disordered" evidence="1">
    <location>
        <begin position="1"/>
        <end position="22"/>
    </location>
</feature>
<evidence type="ECO:0000256" key="1">
    <source>
        <dbReference type="SAM" id="MobiDB-lite"/>
    </source>
</evidence>
<sequence length="356" mass="40103">MKNSNDQSPLIQPNQSVDADLPDVTINYPTPEWQQFGEHYWRQSDLSEHLHQAMIDIGDGIELCVEAGGNPKNPSLLMVMGLGSQMIFWPDDFIKRLIDAGFFVIRFDNRDIGLSSKVRIDGLPRVSQFKMMLRLQTGLSNKGQQVAYNLTDMAEDTVRLIKALHLGSTHLLGASMGGMIAQIVAARYPSLVQRMALLFTTTNRGFLRPPKPRQLYTLINRPESHSERDIIRHSVWFMKTVGTPGHVNVRTVREIAKLRYQRNFHPLGAVQQLNAILASGNISRFSKQVKASTIVIHGSADGLLPPSQGRVVAKTIPNAKFHLIEGMAHDIPAYYQPYLVDLIRKHLLDEDQHFIN</sequence>
<dbReference type="PANTHER" id="PTHR43433">
    <property type="entry name" value="HYDROLASE, ALPHA/BETA FOLD FAMILY PROTEIN"/>
    <property type="match status" value="1"/>
</dbReference>
<proteinExistence type="predicted"/>
<dbReference type="InterPro" id="IPR050471">
    <property type="entry name" value="AB_hydrolase"/>
</dbReference>
<protein>
    <submittedName>
        <fullName evidence="3">Alpha/beta hydrolase</fullName>
    </submittedName>
</protein>
<dbReference type="PANTHER" id="PTHR43433:SF5">
    <property type="entry name" value="AB HYDROLASE-1 DOMAIN-CONTAINING PROTEIN"/>
    <property type="match status" value="1"/>
</dbReference>
<comment type="caution">
    <text evidence="3">The sequence shown here is derived from an EMBL/GenBank/DDBJ whole genome shotgun (WGS) entry which is preliminary data.</text>
</comment>
<dbReference type="InterPro" id="IPR000073">
    <property type="entry name" value="AB_hydrolase_1"/>
</dbReference>